<reference evidence="1" key="1">
    <citation type="submission" date="2021-06" db="EMBL/GenBank/DDBJ databases">
        <authorList>
            <person name="Kallberg Y."/>
            <person name="Tangrot J."/>
            <person name="Rosling A."/>
        </authorList>
    </citation>
    <scope>NUCLEOTIDE SEQUENCE</scope>
    <source>
        <strain evidence="1">MA461A</strain>
    </source>
</reference>
<comment type="caution">
    <text evidence="1">The sequence shown here is derived from an EMBL/GenBank/DDBJ whole genome shotgun (WGS) entry which is preliminary data.</text>
</comment>
<sequence>YLVVVHGTVISSVSLVDLCWFDSSMSLLVYHFQYHYWVG</sequence>
<dbReference type="Proteomes" id="UP000789920">
    <property type="component" value="Unassembled WGS sequence"/>
</dbReference>
<gene>
    <name evidence="1" type="ORF">RPERSI_LOCUS21080</name>
</gene>
<dbReference type="EMBL" id="CAJVQC010060914">
    <property type="protein sequence ID" value="CAG8801280.1"/>
    <property type="molecule type" value="Genomic_DNA"/>
</dbReference>
<organism evidence="1 2">
    <name type="scientific">Racocetra persica</name>
    <dbReference type="NCBI Taxonomy" id="160502"/>
    <lineage>
        <taxon>Eukaryota</taxon>
        <taxon>Fungi</taxon>
        <taxon>Fungi incertae sedis</taxon>
        <taxon>Mucoromycota</taxon>
        <taxon>Glomeromycotina</taxon>
        <taxon>Glomeromycetes</taxon>
        <taxon>Diversisporales</taxon>
        <taxon>Gigasporaceae</taxon>
        <taxon>Racocetra</taxon>
    </lineage>
</organism>
<proteinExistence type="predicted"/>
<protein>
    <submittedName>
        <fullName evidence="1">7271_t:CDS:1</fullName>
    </submittedName>
</protein>
<keyword evidence="2" id="KW-1185">Reference proteome</keyword>
<name>A0ACA9RP05_9GLOM</name>
<evidence type="ECO:0000313" key="1">
    <source>
        <dbReference type="EMBL" id="CAG8801280.1"/>
    </source>
</evidence>
<feature type="non-terminal residue" evidence="1">
    <location>
        <position position="1"/>
    </location>
</feature>
<evidence type="ECO:0000313" key="2">
    <source>
        <dbReference type="Proteomes" id="UP000789920"/>
    </source>
</evidence>
<accession>A0ACA9RP05</accession>